<proteinExistence type="predicted"/>
<protein>
    <recommendedName>
        <fullName evidence="3">DUF29 domain-containing protein</fullName>
    </recommendedName>
</protein>
<sequence length="145" mass="16903">MSNPLYDTDFYGWVNQQAQLLRSGKFTEADMDNIAEEVEDMGKNLIRMLESRLEILLIHLLKWQYQPSHRGKSWRVTIVEQRLALAKHLRKNPSLKPKVPSAITESYADAIVRASVETGLPKNSFPETCPYRFEEAMDENFWPEF</sequence>
<name>A0A090AIG4_9GAMM</name>
<dbReference type="HOGENOM" id="CLU_116670_0_1_6"/>
<dbReference type="Proteomes" id="UP000031623">
    <property type="component" value="Chromosome"/>
</dbReference>
<dbReference type="PANTHER" id="PTHR34235">
    <property type="entry name" value="SLR1203 PROTEIN-RELATED"/>
    <property type="match status" value="1"/>
</dbReference>
<reference evidence="1 2" key="1">
    <citation type="journal article" date="2014" name="ISME J.">
        <title>Ecophysiology of Thioploca ingrica as revealed by the complete genome sequence supplemented with proteomic evidence.</title>
        <authorList>
            <person name="Kojima H."/>
            <person name="Ogura Y."/>
            <person name="Yamamoto N."/>
            <person name="Togashi T."/>
            <person name="Mori H."/>
            <person name="Watanabe T."/>
            <person name="Nemoto F."/>
            <person name="Kurokawa K."/>
            <person name="Hayashi T."/>
            <person name="Fukui M."/>
        </authorList>
    </citation>
    <scope>NUCLEOTIDE SEQUENCE [LARGE SCALE GENOMIC DNA]</scope>
</reference>
<evidence type="ECO:0000313" key="2">
    <source>
        <dbReference type="Proteomes" id="UP000031623"/>
    </source>
</evidence>
<dbReference type="Pfam" id="PF01724">
    <property type="entry name" value="DUF29"/>
    <property type="match status" value="1"/>
</dbReference>
<dbReference type="InterPro" id="IPR002636">
    <property type="entry name" value="DUF29"/>
</dbReference>
<evidence type="ECO:0008006" key="3">
    <source>
        <dbReference type="Google" id="ProtNLM"/>
    </source>
</evidence>
<organism evidence="1 2">
    <name type="scientific">Thioploca ingrica</name>
    <dbReference type="NCBI Taxonomy" id="40754"/>
    <lineage>
        <taxon>Bacteria</taxon>
        <taxon>Pseudomonadati</taxon>
        <taxon>Pseudomonadota</taxon>
        <taxon>Gammaproteobacteria</taxon>
        <taxon>Thiotrichales</taxon>
        <taxon>Thiotrichaceae</taxon>
        <taxon>Thioploca</taxon>
    </lineage>
</organism>
<dbReference type="AlphaFoldDB" id="A0A090AIG4"/>
<dbReference type="KEGG" id="tig:THII_2862"/>
<accession>A0A090AIG4</accession>
<dbReference type="OrthoDB" id="5766125at2"/>
<gene>
    <name evidence="1" type="ORF">THII_2862</name>
</gene>
<dbReference type="PANTHER" id="PTHR34235:SF4">
    <property type="entry name" value="SLR0291 PROTEIN"/>
    <property type="match status" value="1"/>
</dbReference>
<keyword evidence="2" id="KW-1185">Reference proteome</keyword>
<dbReference type="EMBL" id="AP014633">
    <property type="protein sequence ID" value="BAP57159.1"/>
    <property type="molecule type" value="Genomic_DNA"/>
</dbReference>
<dbReference type="Gene3D" id="1.20.1220.20">
    <property type="entry name" value="Uncharcterised protein PF01724"/>
    <property type="match status" value="1"/>
</dbReference>
<evidence type="ECO:0000313" key="1">
    <source>
        <dbReference type="EMBL" id="BAP57159.1"/>
    </source>
</evidence>
<dbReference type="STRING" id="40754.THII_2862"/>